<evidence type="ECO:0000259" key="7">
    <source>
        <dbReference type="Pfam" id="PF18052"/>
    </source>
</evidence>
<dbReference type="PANTHER" id="PTHR36766:SF45">
    <property type="entry name" value="NB-ARC DOMAIN-CONTAINING PROTEIN"/>
    <property type="match status" value="1"/>
</dbReference>
<dbReference type="GO" id="GO:0005524">
    <property type="term" value="F:ATP binding"/>
    <property type="evidence" value="ECO:0007669"/>
    <property type="project" value="UniProtKB-KW"/>
</dbReference>
<keyword evidence="5" id="KW-0175">Coiled coil</keyword>
<dbReference type="SUPFAM" id="SSF52058">
    <property type="entry name" value="L domain-like"/>
    <property type="match status" value="1"/>
</dbReference>
<dbReference type="EMBL" id="BPVZ01000102">
    <property type="protein sequence ID" value="GKV33886.1"/>
    <property type="molecule type" value="Genomic_DNA"/>
</dbReference>
<keyword evidence="10" id="KW-1185">Reference proteome</keyword>
<feature type="coiled-coil region" evidence="5">
    <location>
        <begin position="28"/>
        <end position="55"/>
    </location>
</feature>
<dbReference type="InterPro" id="IPR041118">
    <property type="entry name" value="Rx_N"/>
</dbReference>
<sequence>MAEAIVSAILQQLVTIAAEEARQRVRLLADVEDDVERLRHNLEAIRAVVGDAEERKRLDPLIKRWLGKLKYMAYEMEDVLDKWNIELLKVRTGRVGKFYNIKAKICSCIPCSTTPDQVGSRYKIALSIKNINVALDVTSANKNMLGLVVRPEREQPIQTETTSNDVDMSDLIGRDEVKEDIISSLLCESSEEGQRSELKTISVVGMGEMRKTALAQLVYNDDQLEQHFDKRIWVCVSDCFDEKKIAKEIILNVEGLQHDLSYALDSLPMQILQQRTCESIQGKKFFLVLDDVWDHSEHTWERLQQTFKHGAPGREDSYHYSPSYSFSMNHTRYFTANLAQPITFSLGIRQLCSIILFSERHPITVEGLLRFIFNRAEVLRVLDLNWSNSCAHLYESIPQEIKKLIHLRLLNLSFSSRLRELPESLCELLNLQSLDLKGYESLEKLPDGMGNLISLRFLRTSGCCSLTCYPKGIGRLTNLKDVYEISARADRNHPKEFSLGDLENMDNLCTVWMKLKGNAIDMGEATRARFENKTQLRDFRVYLDGDLDEDEVIQAFNLPSSINVHFCNADFEFK</sequence>
<dbReference type="PANTHER" id="PTHR36766">
    <property type="entry name" value="PLANT BROAD-SPECTRUM MILDEW RESISTANCE PROTEIN RPW8"/>
    <property type="match status" value="1"/>
</dbReference>
<proteinExistence type="predicted"/>
<keyword evidence="3" id="KW-0611">Plant defense</keyword>
<keyword evidence="4" id="KW-0067">ATP-binding</keyword>
<dbReference type="InterPro" id="IPR027417">
    <property type="entry name" value="P-loop_NTPase"/>
</dbReference>
<dbReference type="Gene3D" id="1.20.5.4130">
    <property type="match status" value="1"/>
</dbReference>
<evidence type="ECO:0000256" key="1">
    <source>
        <dbReference type="ARBA" id="ARBA00022737"/>
    </source>
</evidence>
<dbReference type="InterPro" id="IPR055414">
    <property type="entry name" value="LRR_R13L4/SHOC2-like"/>
</dbReference>
<comment type="caution">
    <text evidence="9">The sequence shown here is derived from an EMBL/GenBank/DDBJ whole genome shotgun (WGS) entry which is preliminary data.</text>
</comment>
<dbReference type="Pfam" id="PF18052">
    <property type="entry name" value="Rx_N"/>
    <property type="match status" value="1"/>
</dbReference>
<evidence type="ECO:0000259" key="8">
    <source>
        <dbReference type="Pfam" id="PF23598"/>
    </source>
</evidence>
<evidence type="ECO:0000259" key="6">
    <source>
        <dbReference type="Pfam" id="PF00931"/>
    </source>
</evidence>
<dbReference type="Gene3D" id="3.80.10.10">
    <property type="entry name" value="Ribonuclease Inhibitor"/>
    <property type="match status" value="1"/>
</dbReference>
<accession>A0AAV5L9F5</accession>
<protein>
    <submittedName>
        <fullName evidence="9">Uncharacterized protein</fullName>
    </submittedName>
</protein>
<dbReference type="GO" id="GO:0006952">
    <property type="term" value="P:defense response"/>
    <property type="evidence" value="ECO:0007669"/>
    <property type="project" value="UniProtKB-KW"/>
</dbReference>
<dbReference type="CDD" id="cd14798">
    <property type="entry name" value="RX-CC_like"/>
    <property type="match status" value="1"/>
</dbReference>
<dbReference type="InterPro" id="IPR032675">
    <property type="entry name" value="LRR_dom_sf"/>
</dbReference>
<feature type="domain" description="Disease resistance R13L4/SHOC-2-like LRR" evidence="8">
    <location>
        <begin position="375"/>
        <end position="550"/>
    </location>
</feature>
<keyword evidence="1" id="KW-0677">Repeat</keyword>
<name>A0AAV5L9F5_9ROSI</name>
<feature type="domain" description="NB-ARC" evidence="6">
    <location>
        <begin position="196"/>
        <end position="309"/>
    </location>
</feature>
<dbReference type="PRINTS" id="PR00364">
    <property type="entry name" value="DISEASERSIST"/>
</dbReference>
<dbReference type="InterPro" id="IPR038005">
    <property type="entry name" value="RX-like_CC"/>
</dbReference>
<evidence type="ECO:0000256" key="2">
    <source>
        <dbReference type="ARBA" id="ARBA00022741"/>
    </source>
</evidence>
<dbReference type="Pfam" id="PF00931">
    <property type="entry name" value="NB-ARC"/>
    <property type="match status" value="1"/>
</dbReference>
<feature type="domain" description="Disease resistance N-terminal" evidence="7">
    <location>
        <begin position="5"/>
        <end position="91"/>
    </location>
</feature>
<dbReference type="InterPro" id="IPR002182">
    <property type="entry name" value="NB-ARC"/>
</dbReference>
<dbReference type="SUPFAM" id="SSF52540">
    <property type="entry name" value="P-loop containing nucleoside triphosphate hydrolases"/>
    <property type="match status" value="1"/>
</dbReference>
<organism evidence="9 10">
    <name type="scientific">Rubroshorea leprosula</name>
    <dbReference type="NCBI Taxonomy" id="152421"/>
    <lineage>
        <taxon>Eukaryota</taxon>
        <taxon>Viridiplantae</taxon>
        <taxon>Streptophyta</taxon>
        <taxon>Embryophyta</taxon>
        <taxon>Tracheophyta</taxon>
        <taxon>Spermatophyta</taxon>
        <taxon>Magnoliopsida</taxon>
        <taxon>eudicotyledons</taxon>
        <taxon>Gunneridae</taxon>
        <taxon>Pentapetalae</taxon>
        <taxon>rosids</taxon>
        <taxon>malvids</taxon>
        <taxon>Malvales</taxon>
        <taxon>Dipterocarpaceae</taxon>
        <taxon>Rubroshorea</taxon>
    </lineage>
</organism>
<evidence type="ECO:0000256" key="3">
    <source>
        <dbReference type="ARBA" id="ARBA00022821"/>
    </source>
</evidence>
<evidence type="ECO:0000313" key="10">
    <source>
        <dbReference type="Proteomes" id="UP001054252"/>
    </source>
</evidence>
<gene>
    <name evidence="9" type="ORF">SLEP1_g42332</name>
</gene>
<dbReference type="Gene3D" id="3.40.50.300">
    <property type="entry name" value="P-loop containing nucleotide triphosphate hydrolases"/>
    <property type="match status" value="1"/>
</dbReference>
<evidence type="ECO:0000313" key="9">
    <source>
        <dbReference type="EMBL" id="GKV33886.1"/>
    </source>
</evidence>
<dbReference type="GO" id="GO:0051707">
    <property type="term" value="P:response to other organism"/>
    <property type="evidence" value="ECO:0007669"/>
    <property type="project" value="UniProtKB-ARBA"/>
</dbReference>
<reference evidence="9 10" key="1">
    <citation type="journal article" date="2021" name="Commun. Biol.">
        <title>The genome of Shorea leprosula (Dipterocarpaceae) highlights the ecological relevance of drought in aseasonal tropical rainforests.</title>
        <authorList>
            <person name="Ng K.K.S."/>
            <person name="Kobayashi M.J."/>
            <person name="Fawcett J.A."/>
            <person name="Hatakeyama M."/>
            <person name="Paape T."/>
            <person name="Ng C.H."/>
            <person name="Ang C.C."/>
            <person name="Tnah L.H."/>
            <person name="Lee C.T."/>
            <person name="Nishiyama T."/>
            <person name="Sese J."/>
            <person name="O'Brien M.J."/>
            <person name="Copetti D."/>
            <person name="Mohd Noor M.I."/>
            <person name="Ong R.C."/>
            <person name="Putra M."/>
            <person name="Sireger I.Z."/>
            <person name="Indrioko S."/>
            <person name="Kosugi Y."/>
            <person name="Izuno A."/>
            <person name="Isagi Y."/>
            <person name="Lee S.L."/>
            <person name="Shimizu K.K."/>
        </authorList>
    </citation>
    <scope>NUCLEOTIDE SEQUENCE [LARGE SCALE GENOMIC DNA]</scope>
    <source>
        <strain evidence="9">214</strain>
    </source>
</reference>
<evidence type="ECO:0000256" key="4">
    <source>
        <dbReference type="ARBA" id="ARBA00022840"/>
    </source>
</evidence>
<dbReference type="AlphaFoldDB" id="A0AAV5L9F5"/>
<dbReference type="Proteomes" id="UP001054252">
    <property type="component" value="Unassembled WGS sequence"/>
</dbReference>
<evidence type="ECO:0000256" key="5">
    <source>
        <dbReference type="SAM" id="Coils"/>
    </source>
</evidence>
<dbReference type="Pfam" id="PF23598">
    <property type="entry name" value="LRR_14"/>
    <property type="match status" value="1"/>
</dbReference>
<dbReference type="GO" id="GO:0043531">
    <property type="term" value="F:ADP binding"/>
    <property type="evidence" value="ECO:0007669"/>
    <property type="project" value="InterPro"/>
</dbReference>
<keyword evidence="2" id="KW-0547">Nucleotide-binding</keyword>